<dbReference type="InterPro" id="IPR002716">
    <property type="entry name" value="PIN_dom"/>
</dbReference>
<dbReference type="GeneID" id="108893430"/>
<gene>
    <name evidence="15" type="primary">SMG6</name>
    <name evidence="17" type="synonym">smg6</name>
</gene>
<dbReference type="GO" id="GO:0016787">
    <property type="term" value="F:hydrolase activity"/>
    <property type="evidence" value="ECO:0007669"/>
    <property type="project" value="UniProtKB-KW"/>
</dbReference>
<dbReference type="GO" id="GO:0042162">
    <property type="term" value="F:telomeric DNA binding"/>
    <property type="evidence" value="ECO:0007669"/>
    <property type="project" value="TreeGrafter"/>
</dbReference>
<evidence type="ECO:0000256" key="4">
    <source>
        <dbReference type="ARBA" id="ARBA00022490"/>
    </source>
</evidence>
<keyword evidence="7 12" id="KW-0378">Hydrolase</keyword>
<evidence type="ECO:0000313" key="17">
    <source>
        <dbReference type="RefSeq" id="XP_018546971.1"/>
    </source>
</evidence>
<keyword evidence="10 12" id="KW-0539">Nucleus</keyword>
<evidence type="ECO:0000256" key="3">
    <source>
        <dbReference type="ARBA" id="ARBA00022454"/>
    </source>
</evidence>
<protein>
    <recommendedName>
        <fullName evidence="11 12">Telomerase-binding protein EST1A</fullName>
        <ecNumber evidence="12">3.1.-.-</ecNumber>
    </recommendedName>
</protein>
<dbReference type="GO" id="GO:0000781">
    <property type="term" value="C:chromosome, telomeric region"/>
    <property type="evidence" value="ECO:0007669"/>
    <property type="project" value="UniProtKB-SubCell"/>
</dbReference>
<feature type="compositionally biased region" description="Acidic residues" evidence="13">
    <location>
        <begin position="1420"/>
        <end position="1432"/>
    </location>
</feature>
<feature type="region of interest" description="Disordered" evidence="13">
    <location>
        <begin position="490"/>
        <end position="600"/>
    </location>
</feature>
<dbReference type="GO" id="GO:0005697">
    <property type="term" value="C:telomerase holoenzyme complex"/>
    <property type="evidence" value="ECO:0007669"/>
    <property type="project" value="TreeGrafter"/>
</dbReference>
<dbReference type="PANTHER" id="PTHR15696:SF0">
    <property type="entry name" value="TELOMERASE-BINDING PROTEIN EST1A"/>
    <property type="match status" value="1"/>
</dbReference>
<feature type="compositionally biased region" description="Polar residues" evidence="13">
    <location>
        <begin position="649"/>
        <end position="668"/>
    </location>
</feature>
<keyword evidence="8 12" id="KW-0779">Telomere</keyword>
<feature type="compositionally biased region" description="Low complexity" evidence="13">
    <location>
        <begin position="460"/>
        <end position="469"/>
    </location>
</feature>
<comment type="subcellular location">
    <subcellularLocation>
        <location evidence="2 12">Chromosome</location>
        <location evidence="2 12">Telomere</location>
    </subcellularLocation>
    <subcellularLocation>
        <location evidence="12">Nucleus</location>
        <location evidence="12">Nucleolus</location>
    </subcellularLocation>
    <subcellularLocation>
        <location evidence="12">Cytoplasm</location>
        <location evidence="12">Cytosol</location>
    </subcellularLocation>
</comment>
<proteinExistence type="predicted"/>
<evidence type="ECO:0000256" key="10">
    <source>
        <dbReference type="ARBA" id="ARBA00023242"/>
    </source>
</evidence>
<dbReference type="KEGG" id="lcf:108893430"/>
<name>A0A4W6FLL6_LATCA</name>
<dbReference type="GO" id="GO:0005829">
    <property type="term" value="C:cytosol"/>
    <property type="evidence" value="ECO:0007669"/>
    <property type="project" value="UniProtKB-SubCell"/>
</dbReference>
<keyword evidence="12" id="KW-0479">Metal-binding</keyword>
<dbReference type="InParanoid" id="A0A4W6FLL6"/>
<dbReference type="STRING" id="8187.ENSLCAP00010051895"/>
<dbReference type="GO" id="GO:0030145">
    <property type="term" value="F:manganese ion binding"/>
    <property type="evidence" value="ECO:0007669"/>
    <property type="project" value="UniProtKB-UniRule"/>
</dbReference>
<dbReference type="FunFam" id="1.25.40.10:FF:000094">
    <property type="entry name" value="telomerase-binding protein EST1A isoform X1"/>
    <property type="match status" value="1"/>
</dbReference>
<evidence type="ECO:0000256" key="5">
    <source>
        <dbReference type="ARBA" id="ARBA00022722"/>
    </source>
</evidence>
<feature type="domain" description="PIN" evidence="14">
    <location>
        <begin position="1476"/>
        <end position="1644"/>
    </location>
</feature>
<evidence type="ECO:0000256" key="11">
    <source>
        <dbReference type="ARBA" id="ARBA00069784"/>
    </source>
</evidence>
<dbReference type="Gene3D" id="1.25.40.10">
    <property type="entry name" value="Tetratricopeptide repeat domain"/>
    <property type="match status" value="1"/>
</dbReference>
<evidence type="ECO:0000256" key="13">
    <source>
        <dbReference type="SAM" id="MobiDB-lite"/>
    </source>
</evidence>
<dbReference type="GeneTree" id="ENSGT00940000155300"/>
<dbReference type="InterPro" id="IPR018834">
    <property type="entry name" value="DNA/RNA-bd_Est1-type"/>
</dbReference>
<evidence type="ECO:0000256" key="9">
    <source>
        <dbReference type="ARBA" id="ARBA00023161"/>
    </source>
</evidence>
<evidence type="ECO:0000256" key="12">
    <source>
        <dbReference type="RuleBase" id="RU369098"/>
    </source>
</evidence>
<feature type="compositionally biased region" description="Basic and acidic residues" evidence="13">
    <location>
        <begin position="360"/>
        <end position="433"/>
    </location>
</feature>
<keyword evidence="3 12" id="KW-0158">Chromosome</keyword>
<dbReference type="OrthoDB" id="2017974at2759"/>
<feature type="compositionally biased region" description="Polar residues" evidence="13">
    <location>
        <begin position="70"/>
        <end position="79"/>
    </location>
</feature>
<dbReference type="EC" id="3.1.-.-" evidence="12"/>
<feature type="compositionally biased region" description="Basic and acidic residues" evidence="13">
    <location>
        <begin position="109"/>
        <end position="118"/>
    </location>
</feature>
<feature type="compositionally biased region" description="Basic and acidic residues" evidence="13">
    <location>
        <begin position="126"/>
        <end position="153"/>
    </location>
</feature>
<feature type="compositionally biased region" description="Basic and acidic residues" evidence="13">
    <location>
        <begin position="267"/>
        <end position="288"/>
    </location>
</feature>
<accession>A0A4W6FLL6</accession>
<keyword evidence="4 12" id="KW-0963">Cytoplasm</keyword>
<dbReference type="SUPFAM" id="SSF48452">
    <property type="entry name" value="TPR-like"/>
    <property type="match status" value="1"/>
</dbReference>
<feature type="compositionally biased region" description="Low complexity" evidence="13">
    <location>
        <begin position="515"/>
        <end position="528"/>
    </location>
</feature>
<keyword evidence="12" id="KW-0464">Manganese</keyword>
<feature type="region of interest" description="Disordered" evidence="13">
    <location>
        <begin position="30"/>
        <end position="477"/>
    </location>
</feature>
<feature type="compositionally biased region" description="Gly residues" evidence="13">
    <location>
        <begin position="626"/>
        <end position="641"/>
    </location>
</feature>
<feature type="region of interest" description="Disordered" evidence="13">
    <location>
        <begin position="626"/>
        <end position="668"/>
    </location>
</feature>
<evidence type="ECO:0000313" key="16">
    <source>
        <dbReference type="Proteomes" id="UP000314980"/>
    </source>
</evidence>
<dbReference type="InterPro" id="IPR011990">
    <property type="entry name" value="TPR-like_helical_dom_sf"/>
</dbReference>
<keyword evidence="16" id="KW-1185">Reference proteome</keyword>
<evidence type="ECO:0000259" key="14">
    <source>
        <dbReference type="SMART" id="SM00670"/>
    </source>
</evidence>
<feature type="compositionally biased region" description="Polar residues" evidence="13">
    <location>
        <begin position="434"/>
        <end position="444"/>
    </location>
</feature>
<dbReference type="Proteomes" id="UP000314980">
    <property type="component" value="Unassembled WGS sequence"/>
</dbReference>
<reference evidence="15" key="3">
    <citation type="submission" date="2025-05" db="UniProtKB">
        <authorList>
            <consortium name="Ensembl"/>
        </authorList>
    </citation>
    <scope>IDENTIFICATION</scope>
</reference>
<dbReference type="Pfam" id="PF10373">
    <property type="entry name" value="EST1_DNA_bind"/>
    <property type="match status" value="1"/>
</dbReference>
<evidence type="ECO:0000256" key="8">
    <source>
        <dbReference type="ARBA" id="ARBA00022895"/>
    </source>
</evidence>
<dbReference type="Pfam" id="PF10374">
    <property type="entry name" value="EST1"/>
    <property type="match status" value="1"/>
</dbReference>
<evidence type="ECO:0000256" key="2">
    <source>
        <dbReference type="ARBA" id="ARBA00004574"/>
    </source>
</evidence>
<dbReference type="InterPro" id="IPR019458">
    <property type="entry name" value="Est1-like_N"/>
</dbReference>
<dbReference type="GO" id="GO:0004519">
    <property type="term" value="F:endonuclease activity"/>
    <property type="evidence" value="ECO:0007669"/>
    <property type="project" value="UniProtKB-UniRule"/>
</dbReference>
<feature type="compositionally biased region" description="Basic and acidic residues" evidence="13">
    <location>
        <begin position="315"/>
        <end position="326"/>
    </location>
</feature>
<keyword evidence="6 12" id="KW-0255">Endonuclease</keyword>
<dbReference type="InterPro" id="IPR029060">
    <property type="entry name" value="PIN-like_dom_sf"/>
</dbReference>
<feature type="compositionally biased region" description="Basic and acidic residues" evidence="13">
    <location>
        <begin position="336"/>
        <end position="351"/>
    </location>
</feature>
<dbReference type="PANTHER" id="PTHR15696">
    <property type="entry name" value="SMG-7 SUPPRESSOR WITH MORPHOLOGICAL EFFECT ON GENITALIA PROTEIN 7"/>
    <property type="match status" value="1"/>
</dbReference>
<dbReference type="GO" id="GO:0000184">
    <property type="term" value="P:nuclear-transcribed mRNA catabolic process, nonsense-mediated decay"/>
    <property type="evidence" value="ECO:0007669"/>
    <property type="project" value="UniProtKB-KW"/>
</dbReference>
<feature type="region of interest" description="Disordered" evidence="13">
    <location>
        <begin position="1382"/>
        <end position="1432"/>
    </location>
</feature>
<dbReference type="Ensembl" id="ENSLCAT00010053241.1">
    <property type="protein sequence ID" value="ENSLCAP00010051895.1"/>
    <property type="gene ID" value="ENSLCAG00010024160.1"/>
</dbReference>
<feature type="compositionally biased region" description="Polar residues" evidence="13">
    <location>
        <begin position="1075"/>
        <end position="1087"/>
    </location>
</feature>
<dbReference type="InterPro" id="IPR045153">
    <property type="entry name" value="Est1/Ebs1-like"/>
</dbReference>
<comment type="domain">
    <text evidence="12">The PINc domain confers endonuclease activity and is expected to bind the catalytic metal ion.</text>
</comment>
<sequence length="1666" mass="185372">MANELDRVRISAAELRAEASNAVNFTDCQREEQYVPKQHRRREGKRPDLQRYQPVAGHGRRHRDSEEGETGQSDPQATNVLEYDKPSQGEKKGVSEKVLECTDGGMLTDKMEEDRMRGDGSNNQNCRKDRYSQAKIEANQEKGFVENDREHQEPAGAAKQPAKKARKPDREFYQPGSRRSIQGKDCGVGREQDKPPPRNHEQKTEVESQLSAGDIEGNKKPSTQKRGGKGKEVKGVQENVKLSKPSETNKKQGSRDVHKPPLPSDASVEKITSKVEKLSMKDKGKVGCEDQDVEELSCRTGEATGKGSQGQGGGTKDEEEKIEKKREKGNRRRRGGEKEKERNQDSRRGDNEVGSGGKGDQGKVEKERDRKSAEADRDNKPGKTGETHQSKGRENRRENRRGDNNNNRSREAEKDAQTEKNVDMTVERVDRNKPSANITTPSSKRYSKSDIRRPRNRTYSSSSASSVTSLDGPGLGMDVERTKWQRLQHKHINKEEMTNSGEGRRSHLQSWTTYGESSTESMEGSEMSDIAENRRRRRRGGEEELSAARRREERNRPKGNKAGGRGILRVSLEKHSGTLPRSGDAQHCKQGTAPRGRGGGILVLPARTDISNSPEVGQRLLFGGIRGGATGSSRGGRGGGVRRLWDPNNPDQKPALTSNQSSQHKSLQQPVYLQAGTGYGQLHFLDTDDEVAGSPPVPQGESFRSQQAAAMAYYKFQNSDNPYCYPMPTSNPHNPSTTTSQRYPYPYHMGPYQMAPPNGMYQGPGVGQFCGTYRGAGYSQPGGGLTFEEVEQQARGELGRLLRAADSQELQLSNLLSRDRVSADGLDRMAQLRADLLGLYEQVILTDIEFSDSQNVDQALWKNVFYQVIERFRQLLKDPAYDNTPHIRNMLLTLLDEGALFFDALLQKLQTVYQFKLEDYMDGMAIRTRPLRKTVKYALISAQRCMICQGDIARYREQASDSANYGKARSWYLKAQQIAPKNGRPYNQLALLAVYTKRKLDAVYYYMRSLAASNPILTAKESLMSLFEEAKRKTEQLERRKRQEHEGGSRGPAVRGRGRGEEGARVEIWIRPSGQAATPSSQRGGSESSRDSEQDGELGSLSASDLNKRFILSFLHAHGKLFTKVGMESFPGVASRVLQEFRTLLQHGPSLLGSTHMLQIITINMFTIHNAHSRGEEGEVRSVLQEQSTALGLGMFALLVQRCTELLRDTPAEAVLMADGEEEGKGEELDGMVKVSAFPLDLRELLPSIKVWSDWMLGHPDLWNPPPCSIDCSPDVWQCLANLCNVLARVDHGEVPLYKVDTDEAEGDEELTVLQLKEDRLLAGFVPLLAAPQEPCYTDRHTDMAIAADCKRVTVLKYFLEALCGQEEPLLAFKGGKYISVATSPPPNHSVDEKSRQDSITEKEADDVIVEAESSLSASEGEEDAEEAGDSENDIRQLKARRHALANKLAQQQKRRDKIQAVLQTSGQLELEVRPLFLVPDTNGFIDHLEGLKKLLQCGTYIIVVPLIVITELDGLAKGQDNFGGGVGSGGRNIGSRGNYNVSAAHVRSVQEKARLAVGFLEKGFEAREPCLRALTSRGNQLESIAFRSEDTSGQQGNNDDVILSCCLHYCKDKAKDFMPDQRNGTVRLQREVVLLTDDRNLRVKALTRNVPVRDIPAFLSWAKVG</sequence>
<feature type="compositionally biased region" description="Basic and acidic residues" evidence="13">
    <location>
        <begin position="1034"/>
        <end position="1048"/>
    </location>
</feature>
<dbReference type="RefSeq" id="XP_018546971.1">
    <property type="nucleotide sequence ID" value="XM_018691455.2"/>
</dbReference>
<reference evidence="16" key="1">
    <citation type="submission" date="2015-09" db="EMBL/GenBank/DDBJ databases">
        <authorList>
            <person name="Sai Rama Sridatta P."/>
        </authorList>
    </citation>
    <scope>NUCLEOTIDE SEQUENCE [LARGE SCALE GENOMIC DNA]</scope>
</reference>
<dbReference type="SMART" id="SM00670">
    <property type="entry name" value="PINc"/>
    <property type="match status" value="1"/>
</dbReference>
<feature type="region of interest" description="Disordered" evidence="13">
    <location>
        <begin position="1034"/>
        <end position="1100"/>
    </location>
</feature>
<comment type="function">
    <text evidence="12">Plays a role in nonsense-mediated mRNA decay.</text>
</comment>
<feature type="compositionally biased region" description="Basic and acidic residues" evidence="13">
    <location>
        <begin position="1390"/>
        <end position="1403"/>
    </location>
</feature>
<feature type="compositionally biased region" description="Basic and acidic residues" evidence="13">
    <location>
        <begin position="493"/>
        <end position="505"/>
    </location>
</feature>
<dbReference type="FunFam" id="3.40.50.1010:FF:000014">
    <property type="entry name" value="telomerase-binding protein EST1A isoform X1"/>
    <property type="match status" value="1"/>
</dbReference>
<feature type="compositionally biased region" description="Basic and acidic residues" evidence="13">
    <location>
        <begin position="540"/>
        <end position="556"/>
    </location>
</feature>
<organism evidence="15 16">
    <name type="scientific">Lates calcarifer</name>
    <name type="common">Barramundi</name>
    <name type="synonym">Holocentrus calcarifer</name>
    <dbReference type="NCBI Taxonomy" id="8187"/>
    <lineage>
        <taxon>Eukaryota</taxon>
        <taxon>Metazoa</taxon>
        <taxon>Chordata</taxon>
        <taxon>Craniata</taxon>
        <taxon>Vertebrata</taxon>
        <taxon>Euteleostomi</taxon>
        <taxon>Actinopterygii</taxon>
        <taxon>Neopterygii</taxon>
        <taxon>Teleostei</taxon>
        <taxon>Neoteleostei</taxon>
        <taxon>Acanthomorphata</taxon>
        <taxon>Carangaria</taxon>
        <taxon>Carangaria incertae sedis</taxon>
        <taxon>Centropomidae</taxon>
        <taxon>Lates</taxon>
    </lineage>
</organism>
<evidence type="ECO:0000256" key="6">
    <source>
        <dbReference type="ARBA" id="ARBA00022759"/>
    </source>
</evidence>
<dbReference type="SUPFAM" id="SSF88723">
    <property type="entry name" value="PIN domain-like"/>
    <property type="match status" value="1"/>
</dbReference>
<dbReference type="Gene3D" id="3.40.50.1010">
    <property type="entry name" value="5'-nuclease"/>
    <property type="match status" value="1"/>
</dbReference>
<dbReference type="GO" id="GO:0043009">
    <property type="term" value="P:chordate embryonic development"/>
    <property type="evidence" value="ECO:0007669"/>
    <property type="project" value="Ensembl"/>
</dbReference>
<evidence type="ECO:0000256" key="1">
    <source>
        <dbReference type="ARBA" id="ARBA00001936"/>
    </source>
</evidence>
<feature type="compositionally biased region" description="Basic and acidic residues" evidence="13">
    <location>
        <begin position="247"/>
        <end position="259"/>
    </location>
</feature>
<reference evidence="17" key="2">
    <citation type="submission" date="2025-04" db="UniProtKB">
        <authorList>
            <consortium name="RefSeq"/>
        </authorList>
    </citation>
    <scope>IDENTIFICATION</scope>
    <source>
        <tissue evidence="17">Brain</tissue>
    </source>
</reference>
<dbReference type="Pfam" id="PF13638">
    <property type="entry name" value="PIN_4"/>
    <property type="match status" value="1"/>
</dbReference>
<comment type="function">
    <text evidence="12">Component of the telomerase ribonucleoprotein (RNP) complex that is essential for the replication of chromosome termini.</text>
</comment>
<evidence type="ECO:0000256" key="7">
    <source>
        <dbReference type="ARBA" id="ARBA00022801"/>
    </source>
</evidence>
<keyword evidence="9 12" id="KW-0866">Nonsense-mediated mRNA decay</keyword>
<dbReference type="GO" id="GO:0005730">
    <property type="term" value="C:nucleolus"/>
    <property type="evidence" value="ECO:0007669"/>
    <property type="project" value="UniProtKB-SubCell"/>
</dbReference>
<keyword evidence="5" id="KW-0540">Nuclease</keyword>
<evidence type="ECO:0000313" key="15">
    <source>
        <dbReference type="Ensembl" id="ENSLCAP00010051895.1"/>
    </source>
</evidence>
<feature type="compositionally biased region" description="Basic and acidic residues" evidence="13">
    <location>
        <begin position="82"/>
        <end position="100"/>
    </location>
</feature>
<dbReference type="CDD" id="cd09885">
    <property type="entry name" value="PIN_Smg6-like"/>
    <property type="match status" value="1"/>
</dbReference>
<dbReference type="Proteomes" id="UP000694890">
    <property type="component" value="Linkage group LG20"/>
</dbReference>
<dbReference type="CTD" id="23293"/>
<feature type="compositionally biased region" description="Basic and acidic residues" evidence="13">
    <location>
        <begin position="187"/>
        <end position="206"/>
    </location>
</feature>
<dbReference type="GO" id="GO:0070034">
    <property type="term" value="F:telomerase RNA binding"/>
    <property type="evidence" value="ECO:0007669"/>
    <property type="project" value="TreeGrafter"/>
</dbReference>
<comment type="cofactor">
    <cofactor evidence="1 12">
        <name>Mn(2+)</name>
        <dbReference type="ChEBI" id="CHEBI:29035"/>
    </cofactor>
</comment>